<feature type="binding site" evidence="4">
    <location>
        <position position="216"/>
    </location>
    <ligand>
        <name>substrate</name>
    </ligand>
</feature>
<gene>
    <name evidence="6" type="ORF">BGW36DRAFT_418678</name>
</gene>
<evidence type="ECO:0000256" key="4">
    <source>
        <dbReference type="PIRSR" id="PIRSR001221-2"/>
    </source>
</evidence>
<organism evidence="6 7">
    <name type="scientific">Talaromyces proteolyticus</name>
    <dbReference type="NCBI Taxonomy" id="1131652"/>
    <lineage>
        <taxon>Eukaryota</taxon>
        <taxon>Fungi</taxon>
        <taxon>Dikarya</taxon>
        <taxon>Ascomycota</taxon>
        <taxon>Pezizomycotina</taxon>
        <taxon>Eurotiomycetes</taxon>
        <taxon>Eurotiomycetidae</taxon>
        <taxon>Eurotiales</taxon>
        <taxon>Trichocomaceae</taxon>
        <taxon>Talaromyces</taxon>
        <taxon>Talaromyces sect. Bacilispori</taxon>
    </lineage>
</organism>
<reference evidence="6" key="1">
    <citation type="submission" date="2021-12" db="EMBL/GenBank/DDBJ databases">
        <title>Convergent genome expansion in fungi linked to evolution of root-endophyte symbiosis.</title>
        <authorList>
            <consortium name="DOE Joint Genome Institute"/>
            <person name="Ke Y.-H."/>
            <person name="Bonito G."/>
            <person name="Liao H.-L."/>
            <person name="Looney B."/>
            <person name="Rojas-Flechas A."/>
            <person name="Nash J."/>
            <person name="Hameed K."/>
            <person name="Schadt C."/>
            <person name="Martin F."/>
            <person name="Crous P.W."/>
            <person name="Miettinen O."/>
            <person name="Magnuson J.K."/>
            <person name="Labbe J."/>
            <person name="Jacobson D."/>
            <person name="Doktycz M.J."/>
            <person name="Veneault-Fourrey C."/>
            <person name="Kuo A."/>
            <person name="Mondo S."/>
            <person name="Calhoun S."/>
            <person name="Riley R."/>
            <person name="Ohm R."/>
            <person name="LaButti K."/>
            <person name="Andreopoulos B."/>
            <person name="Pangilinan J."/>
            <person name="Nolan M."/>
            <person name="Tritt A."/>
            <person name="Clum A."/>
            <person name="Lipzen A."/>
            <person name="Daum C."/>
            <person name="Barry K."/>
            <person name="Grigoriev I.V."/>
            <person name="Vilgalys R."/>
        </authorList>
    </citation>
    <scope>NUCLEOTIDE SEQUENCE</scope>
    <source>
        <strain evidence="6">PMI_201</strain>
    </source>
</reference>
<dbReference type="EMBL" id="JAJTJA010000009">
    <property type="protein sequence ID" value="KAH8694111.1"/>
    <property type="molecule type" value="Genomic_DNA"/>
</dbReference>
<evidence type="ECO:0000256" key="1">
    <source>
        <dbReference type="ARBA" id="ARBA00009199"/>
    </source>
</evidence>
<evidence type="ECO:0000256" key="3">
    <source>
        <dbReference type="PIRSR" id="PIRSR001221-1"/>
    </source>
</evidence>
<dbReference type="GO" id="GO:0016787">
    <property type="term" value="F:hydrolase activity"/>
    <property type="evidence" value="ECO:0007669"/>
    <property type="project" value="UniProtKB-KW"/>
</dbReference>
<dbReference type="Proteomes" id="UP001201262">
    <property type="component" value="Unassembled WGS sequence"/>
</dbReference>
<feature type="binding site" evidence="4">
    <location>
        <position position="190"/>
    </location>
    <ligand>
        <name>substrate</name>
    </ligand>
</feature>
<evidence type="ECO:0000256" key="2">
    <source>
        <dbReference type="ARBA" id="ARBA00022801"/>
    </source>
</evidence>
<keyword evidence="7" id="KW-1185">Reference proteome</keyword>
<comment type="caution">
    <text evidence="6">The sequence shown here is derived from an EMBL/GenBank/DDBJ whole genome shotgun (WGS) entry which is preliminary data.</text>
</comment>
<evidence type="ECO:0000313" key="6">
    <source>
        <dbReference type="EMBL" id="KAH8694111.1"/>
    </source>
</evidence>
<dbReference type="InterPro" id="IPR023631">
    <property type="entry name" value="Amidase_dom"/>
</dbReference>
<feature type="active site" description="Acyl-ester intermediate" evidence="3">
    <location>
        <position position="240"/>
    </location>
</feature>
<keyword evidence="2" id="KW-0378">Hydrolase</keyword>
<dbReference type="PIRSF" id="PIRSF001221">
    <property type="entry name" value="Amidase_fungi"/>
    <property type="match status" value="1"/>
</dbReference>
<dbReference type="Pfam" id="PF01425">
    <property type="entry name" value="Amidase"/>
    <property type="match status" value="1"/>
</dbReference>
<dbReference type="RefSeq" id="XP_046069781.1">
    <property type="nucleotide sequence ID" value="XM_046219435.1"/>
</dbReference>
<dbReference type="InterPro" id="IPR036928">
    <property type="entry name" value="AS_sf"/>
</dbReference>
<feature type="domain" description="Amidase" evidence="5">
    <location>
        <begin position="85"/>
        <end position="536"/>
    </location>
</feature>
<dbReference type="SUPFAM" id="SSF75304">
    <property type="entry name" value="Amidase signature (AS) enzymes"/>
    <property type="match status" value="1"/>
</dbReference>
<feature type="binding site" evidence="4">
    <location>
        <begin position="237"/>
        <end position="240"/>
    </location>
    <ligand>
        <name>substrate</name>
    </ligand>
</feature>
<proteinExistence type="inferred from homology"/>
<feature type="active site" description="Charge relay system" evidence="3">
    <location>
        <position position="216"/>
    </location>
</feature>
<evidence type="ECO:0000313" key="7">
    <source>
        <dbReference type="Proteomes" id="UP001201262"/>
    </source>
</evidence>
<protein>
    <submittedName>
        <fullName evidence="6">Amidase signature domain-containing protein</fullName>
    </submittedName>
</protein>
<comment type="similarity">
    <text evidence="1">Belongs to the amidase family.</text>
</comment>
<dbReference type="GeneID" id="70249722"/>
<feature type="active site" description="Charge relay system" evidence="3">
    <location>
        <position position="140"/>
    </location>
</feature>
<name>A0AAD4KK66_9EURO</name>
<dbReference type="PANTHER" id="PTHR46072:SF3">
    <property type="entry name" value="AMIDASE"/>
    <property type="match status" value="1"/>
</dbReference>
<dbReference type="PANTHER" id="PTHR46072">
    <property type="entry name" value="AMIDASE-RELATED-RELATED"/>
    <property type="match status" value="1"/>
</dbReference>
<accession>A0AAD4KK66</accession>
<dbReference type="Gene3D" id="3.90.1300.10">
    <property type="entry name" value="Amidase signature (AS) domain"/>
    <property type="match status" value="1"/>
</dbReference>
<sequence length="550" mass="59603">MERWQERVQAKRHAALEKIPIDWRLPKGFLQSIKALESESTDLIALNAIRRSGLLSSSELEITENYTASQLVKKLASGSFSAEAVTRAFSKRAAIAEQLTSCLTETFFDQAIERARFLDDYLQREGRVVGPLHGLPISVKDSYNIKGVPSTIGYVSFLDNELPETNSTLIDVLLQLGAVLYVKTNIPQSMMVADSENNIFGRTLNPLRTSMTAGGSTGGEGALIALRGSLIGVGTDIGGSIRVPALCCGLYGFRPTTGRVPYGGIVHHGLPGHPGILATAGPLTTSLTDTELFLTSVISAKPWKYDSTTHAIPWLPVGGNVAFSPLRIGVLAEDPKWPLHPPVRRAIHDAISLLKDAGHSIIQLSHDVKISASTGLDLSLQYFSLDDSNTFLRHIEKGGEPPINALKVLGLDKPSTNHSKCTIQDLAALDLKRVGYGDAWSKQILDLNLDIIIGPGAQNTAVPHDSYGLFPYTVMWNLLDYPASIIPFSRVSKEADPEPLVFEAPAQGPPYDPEILDGLPCAIQIIAPRFHDEKCLAISKVVDSILNGKR</sequence>
<evidence type="ECO:0000259" key="5">
    <source>
        <dbReference type="Pfam" id="PF01425"/>
    </source>
</evidence>
<dbReference type="AlphaFoldDB" id="A0AAD4KK66"/>